<keyword evidence="5 6" id="KW-0472">Membrane</keyword>
<feature type="transmembrane region" description="Helical" evidence="6">
    <location>
        <begin position="383"/>
        <end position="404"/>
    </location>
</feature>
<feature type="transmembrane region" description="Helical" evidence="6">
    <location>
        <begin position="749"/>
        <end position="775"/>
    </location>
</feature>
<accession>A0ABW7SNE9</accession>
<evidence type="ECO:0000256" key="1">
    <source>
        <dbReference type="ARBA" id="ARBA00004651"/>
    </source>
</evidence>
<feature type="transmembrane region" description="Helical" evidence="6">
    <location>
        <begin position="433"/>
        <end position="453"/>
    </location>
</feature>
<reference evidence="8 9" key="1">
    <citation type="submission" date="2024-10" db="EMBL/GenBank/DDBJ databases">
        <title>The Natural Products Discovery Center: Release of the First 8490 Sequenced Strains for Exploring Actinobacteria Biosynthetic Diversity.</title>
        <authorList>
            <person name="Kalkreuter E."/>
            <person name="Kautsar S.A."/>
            <person name="Yang D."/>
            <person name="Bader C.D."/>
            <person name="Teijaro C.N."/>
            <person name="Fluegel L."/>
            <person name="Davis C.M."/>
            <person name="Simpson J.R."/>
            <person name="Lauterbach L."/>
            <person name="Steele A.D."/>
            <person name="Gui C."/>
            <person name="Meng S."/>
            <person name="Li G."/>
            <person name="Viehrig K."/>
            <person name="Ye F."/>
            <person name="Su P."/>
            <person name="Kiefer A.F."/>
            <person name="Nichols A."/>
            <person name="Cepeda A.J."/>
            <person name="Yan W."/>
            <person name="Fan B."/>
            <person name="Jiang Y."/>
            <person name="Adhikari A."/>
            <person name="Zheng C.-J."/>
            <person name="Schuster L."/>
            <person name="Cowan T.M."/>
            <person name="Smanski M.J."/>
            <person name="Chevrette M.G."/>
            <person name="De Carvalho L.P.S."/>
            <person name="Shen B."/>
        </authorList>
    </citation>
    <scope>NUCLEOTIDE SEQUENCE [LARGE SCALE GENOMIC DNA]</scope>
    <source>
        <strain evidence="8 9">NPDC021253</strain>
    </source>
</reference>
<keyword evidence="9" id="KW-1185">Reference proteome</keyword>
<sequence length="786" mass="80828">MTGPRTPGDVPGPETPGRAAGRLRGALADLLMGARMAVTGGRGGWTRAVLTALGVGIGVAMLLFAAAVPGALDARAARGDALADLGNHPDLAAAANTLLVAPVYTEFRERPVRGRILRAEGPAAPLPPGVPRLPAAGEVVVSPALRELLDSPDGPLFAPRLGGARVTGTIAAQGLTGPHELAFYLGSDALAPDRAQRIDHFGGGPPSEEFSPVLMVLVVVVFVVLLLPVVVFVGAAVRFGGDRRDRRLAALRLLGADAGMIRRIAAGEAAAGAVLGLAVGGALFAAGRQLAPLLTFQNVSAYASDLRPALPLVAAVAVLVPVLAVLVALVAQRRVVVEPLGVSRQGTTVRRRLWWRLLLPAAGLALLYPLTGVGERTAGSDDYQVAAGAVLVLIGTVTLLPWLIDLVVGRLRGGPVSWQLAVRRLQLDSATSARLVNGVAVAVAGSIGLQMLVAGVEDRFTTRTGQDTSRAQAYVWFADLPDPGAALTRLAAAPGVTRSAGTLATVATWEPKPGKDAHPFAYVRIGDCAALAEFARLGSCADGDVFLAEGPAGAKSRPGPVPGTRMTVGANAAPWTVPAQARPVPATPDPVGWAGASLLVTPGAADVSRWAGLRAEALISVDPSDPDALERVRNAAAEVDLLAQVRVLTDVTWSTQFVNVKRGLAAGVVVTLLLLGASMLVGVLEQLRERRRLLAMLVAVGTPRRTLSWSLLWQAAVPVLVGLGLAVGFGLGLGAVLLRMVGAPVTMSWPVVALGVGLGGGVVLLVTGASLPVLWRLTRPDGLRAE</sequence>
<feature type="transmembrane region" description="Helical" evidence="6">
    <location>
        <begin position="353"/>
        <end position="371"/>
    </location>
</feature>
<evidence type="ECO:0000256" key="5">
    <source>
        <dbReference type="ARBA" id="ARBA00023136"/>
    </source>
</evidence>
<feature type="transmembrane region" description="Helical" evidence="6">
    <location>
        <begin position="45"/>
        <end position="68"/>
    </location>
</feature>
<gene>
    <name evidence="8" type="ORF">ACH4OY_16410</name>
</gene>
<dbReference type="RefSeq" id="WP_396680383.1">
    <property type="nucleotide sequence ID" value="NZ_JBIRPU010000010.1"/>
</dbReference>
<organism evidence="8 9">
    <name type="scientific">Micromonospora rubida</name>
    <dbReference type="NCBI Taxonomy" id="2697657"/>
    <lineage>
        <taxon>Bacteria</taxon>
        <taxon>Bacillati</taxon>
        <taxon>Actinomycetota</taxon>
        <taxon>Actinomycetes</taxon>
        <taxon>Micromonosporales</taxon>
        <taxon>Micromonosporaceae</taxon>
        <taxon>Micromonospora</taxon>
    </lineage>
</organism>
<dbReference type="InterPro" id="IPR003838">
    <property type="entry name" value="ABC3_permease_C"/>
</dbReference>
<proteinExistence type="predicted"/>
<keyword evidence="2" id="KW-1003">Cell membrane</keyword>
<feature type="transmembrane region" description="Helical" evidence="6">
    <location>
        <begin position="310"/>
        <end position="332"/>
    </location>
</feature>
<evidence type="ECO:0000256" key="6">
    <source>
        <dbReference type="SAM" id="Phobius"/>
    </source>
</evidence>
<evidence type="ECO:0000256" key="2">
    <source>
        <dbReference type="ARBA" id="ARBA00022475"/>
    </source>
</evidence>
<dbReference type="Proteomes" id="UP001611075">
    <property type="component" value="Unassembled WGS sequence"/>
</dbReference>
<feature type="transmembrane region" description="Helical" evidence="6">
    <location>
        <begin position="711"/>
        <end position="737"/>
    </location>
</feature>
<evidence type="ECO:0000313" key="8">
    <source>
        <dbReference type="EMBL" id="MFI0794247.1"/>
    </source>
</evidence>
<comment type="subcellular location">
    <subcellularLocation>
        <location evidence="1">Cell membrane</location>
        <topology evidence="1">Multi-pass membrane protein</topology>
    </subcellularLocation>
</comment>
<dbReference type="Pfam" id="PF02687">
    <property type="entry name" value="FtsX"/>
    <property type="match status" value="2"/>
</dbReference>
<protein>
    <submittedName>
        <fullName evidence="8">FtsX-like permease family protein</fullName>
    </submittedName>
</protein>
<comment type="caution">
    <text evidence="8">The sequence shown here is derived from an EMBL/GenBank/DDBJ whole genome shotgun (WGS) entry which is preliminary data.</text>
</comment>
<feature type="transmembrane region" description="Helical" evidence="6">
    <location>
        <begin position="213"/>
        <end position="237"/>
    </location>
</feature>
<keyword evidence="4 6" id="KW-1133">Transmembrane helix</keyword>
<name>A0ABW7SNE9_9ACTN</name>
<evidence type="ECO:0000256" key="4">
    <source>
        <dbReference type="ARBA" id="ARBA00022989"/>
    </source>
</evidence>
<feature type="transmembrane region" description="Helical" evidence="6">
    <location>
        <begin position="664"/>
        <end position="684"/>
    </location>
</feature>
<evidence type="ECO:0000259" key="7">
    <source>
        <dbReference type="Pfam" id="PF02687"/>
    </source>
</evidence>
<feature type="domain" description="ABC3 transporter permease C-terminal" evidence="7">
    <location>
        <begin position="220"/>
        <end position="330"/>
    </location>
</feature>
<dbReference type="EMBL" id="JBIRPU010000010">
    <property type="protein sequence ID" value="MFI0794247.1"/>
    <property type="molecule type" value="Genomic_DNA"/>
</dbReference>
<feature type="transmembrane region" description="Helical" evidence="6">
    <location>
        <begin position="269"/>
        <end position="290"/>
    </location>
</feature>
<evidence type="ECO:0000313" key="9">
    <source>
        <dbReference type="Proteomes" id="UP001611075"/>
    </source>
</evidence>
<feature type="domain" description="ABC3 transporter permease C-terminal" evidence="7">
    <location>
        <begin position="668"/>
        <end position="770"/>
    </location>
</feature>
<evidence type="ECO:0000256" key="3">
    <source>
        <dbReference type="ARBA" id="ARBA00022692"/>
    </source>
</evidence>
<keyword evidence="3 6" id="KW-0812">Transmembrane</keyword>